<evidence type="ECO:0000256" key="1">
    <source>
        <dbReference type="ARBA" id="ARBA00022670"/>
    </source>
</evidence>
<feature type="active site" description="Charge relay system" evidence="6">
    <location>
        <position position="166"/>
    </location>
</feature>
<evidence type="ECO:0000256" key="5">
    <source>
        <dbReference type="ARBA" id="ARBA00022825"/>
    </source>
</evidence>
<dbReference type="InterPro" id="IPR009003">
    <property type="entry name" value="Peptidase_S1_PA"/>
</dbReference>
<dbReference type="EMBL" id="DSGB01000004">
    <property type="protein sequence ID" value="HER95975.1"/>
    <property type="molecule type" value="Genomic_DNA"/>
</dbReference>
<feature type="binding site" evidence="7">
    <location>
        <position position="166"/>
    </location>
    <ligand>
        <name>substrate</name>
    </ligand>
</feature>
<dbReference type="GO" id="GO:0006508">
    <property type="term" value="P:proteolysis"/>
    <property type="evidence" value="ECO:0007669"/>
    <property type="project" value="UniProtKB-KW"/>
</dbReference>
<dbReference type="InterPro" id="IPR036034">
    <property type="entry name" value="PDZ_sf"/>
</dbReference>
<evidence type="ECO:0000256" key="8">
    <source>
        <dbReference type="SAM" id="MobiDB-lite"/>
    </source>
</evidence>
<feature type="binding site" evidence="7">
    <location>
        <begin position="240"/>
        <end position="242"/>
    </location>
    <ligand>
        <name>substrate</name>
    </ligand>
</feature>
<evidence type="ECO:0000256" key="6">
    <source>
        <dbReference type="PIRSR" id="PIRSR611782-1"/>
    </source>
</evidence>
<name>A0A7V2F750_RHOMR</name>
<evidence type="ECO:0000256" key="7">
    <source>
        <dbReference type="PIRSR" id="PIRSR611782-2"/>
    </source>
</evidence>
<evidence type="ECO:0000256" key="3">
    <source>
        <dbReference type="ARBA" id="ARBA00022737"/>
    </source>
</evidence>
<evidence type="ECO:0000259" key="9">
    <source>
        <dbReference type="PROSITE" id="PS50106"/>
    </source>
</evidence>
<feature type="compositionally biased region" description="Low complexity" evidence="8">
    <location>
        <begin position="387"/>
        <end position="402"/>
    </location>
</feature>
<dbReference type="Gene3D" id="2.40.10.120">
    <property type="match status" value="1"/>
</dbReference>
<dbReference type="Gene3D" id="2.30.42.10">
    <property type="match status" value="2"/>
</dbReference>
<dbReference type="PANTHER" id="PTHR43343">
    <property type="entry name" value="PEPTIDASE S12"/>
    <property type="match status" value="1"/>
</dbReference>
<dbReference type="SUPFAM" id="SSF50494">
    <property type="entry name" value="Trypsin-like serine proteases"/>
    <property type="match status" value="1"/>
</dbReference>
<feature type="domain" description="PDZ" evidence="9">
    <location>
        <begin position="286"/>
        <end position="376"/>
    </location>
</feature>
<dbReference type="Pfam" id="PF13180">
    <property type="entry name" value="PDZ_2"/>
    <property type="match status" value="1"/>
</dbReference>
<feature type="domain" description="PDZ" evidence="9">
    <location>
        <begin position="414"/>
        <end position="498"/>
    </location>
</feature>
<keyword evidence="1" id="KW-0645">Protease</keyword>
<organism evidence="10">
    <name type="scientific">Rhodothermus marinus</name>
    <name type="common">Rhodothermus obamensis</name>
    <dbReference type="NCBI Taxonomy" id="29549"/>
    <lineage>
        <taxon>Bacteria</taxon>
        <taxon>Pseudomonadati</taxon>
        <taxon>Rhodothermota</taxon>
        <taxon>Rhodothermia</taxon>
        <taxon>Rhodothermales</taxon>
        <taxon>Rhodothermaceae</taxon>
        <taxon>Rhodothermus</taxon>
    </lineage>
</organism>
<reference evidence="10" key="1">
    <citation type="journal article" date="2020" name="mSystems">
        <title>Genome- and Community-Level Interaction Insights into Carbon Utilization and Element Cycling Functions of Hydrothermarchaeota in Hydrothermal Sediment.</title>
        <authorList>
            <person name="Zhou Z."/>
            <person name="Liu Y."/>
            <person name="Xu W."/>
            <person name="Pan J."/>
            <person name="Luo Z.H."/>
            <person name="Li M."/>
        </authorList>
    </citation>
    <scope>NUCLEOTIDE SEQUENCE [LARGE SCALE GENOMIC DNA]</scope>
    <source>
        <strain evidence="10">SpSt-143</strain>
    </source>
</reference>
<feature type="region of interest" description="Disordered" evidence="8">
    <location>
        <begin position="385"/>
        <end position="410"/>
    </location>
</feature>
<dbReference type="InterPro" id="IPR011782">
    <property type="entry name" value="Pept_S1C_Do"/>
</dbReference>
<evidence type="ECO:0000256" key="2">
    <source>
        <dbReference type="ARBA" id="ARBA00022729"/>
    </source>
</evidence>
<gene>
    <name evidence="10" type="ORF">ENO59_05600</name>
</gene>
<dbReference type="CDD" id="cd06779">
    <property type="entry name" value="cpPDZ_Deg_HtrA-like"/>
    <property type="match status" value="1"/>
</dbReference>
<dbReference type="PROSITE" id="PS50106">
    <property type="entry name" value="PDZ"/>
    <property type="match status" value="2"/>
</dbReference>
<sequence>MQRKRTLSIVALLVIAFLAGVLFTTAGANLLGLGERATTPTLAGQETGGTRLTNLDASSLEEAFIAVAERVNPTVVQIRSEKIIRRRPFTWNPFEGTPFEDFFNFRIPNQPEEFRSQGLGSGVIIRADGYVVTNNHVVEGADELQVVLFDGSTYSAKIVGTDPQSDLAVLKIEAQNLPYISMGDASTIRVGQWVLAFGSPLSEQLSNTVTAGIISAINRYTSFGQAVQNYIQTDAAINPGNSGGPLVNLRGELIGINTAIMTRTGGYQGIGFAIPVDVVQYVVPQLIASGRVERARLGVQYTAASPAVIRALNLPHGAAQVVSVEEGSAAEKAGIRPGDIIVAVDGQELTNSLQLSKLIGTRKPGEEIKITINRDGEKRTVTVRLGSAPADNPTASSSPSPSGGEGSASKLKQELGISIADLTPALAQRFGLENTDVQGVLITDVDPASAAYREANLRSGLLIIEVDRKPVRNVREFEQVYKAIKPGAMFLLRVRDPQSNGTLVTALRKPS</sequence>
<feature type="binding site" evidence="7">
    <location>
        <position position="136"/>
    </location>
    <ligand>
        <name>substrate</name>
    </ligand>
</feature>
<dbReference type="Pfam" id="PF00595">
    <property type="entry name" value="PDZ"/>
    <property type="match status" value="1"/>
</dbReference>
<keyword evidence="2" id="KW-0732">Signal</keyword>
<evidence type="ECO:0000256" key="4">
    <source>
        <dbReference type="ARBA" id="ARBA00022801"/>
    </source>
</evidence>
<protein>
    <submittedName>
        <fullName evidence="10">Do family serine endopeptidase</fullName>
    </submittedName>
</protein>
<dbReference type="InterPro" id="IPR001478">
    <property type="entry name" value="PDZ"/>
</dbReference>
<dbReference type="SUPFAM" id="SSF50156">
    <property type="entry name" value="PDZ domain-like"/>
    <property type="match status" value="2"/>
</dbReference>
<proteinExistence type="predicted"/>
<dbReference type="AlphaFoldDB" id="A0A7V2F750"/>
<feature type="active site" description="Charge relay system" evidence="6">
    <location>
        <position position="136"/>
    </location>
</feature>
<accession>A0A7V2F750</accession>
<feature type="active site" description="Charge relay system" evidence="6">
    <location>
        <position position="242"/>
    </location>
</feature>
<dbReference type="SMART" id="SM00228">
    <property type="entry name" value="PDZ"/>
    <property type="match status" value="2"/>
</dbReference>
<dbReference type="Pfam" id="PF13365">
    <property type="entry name" value="Trypsin_2"/>
    <property type="match status" value="1"/>
</dbReference>
<feature type="binding site" evidence="7">
    <location>
        <position position="81"/>
    </location>
    <ligand>
        <name>substrate</name>
    </ligand>
</feature>
<dbReference type="NCBIfam" id="TIGR02037">
    <property type="entry name" value="degP_htrA_DO"/>
    <property type="match status" value="1"/>
</dbReference>
<keyword evidence="5" id="KW-0720">Serine protease</keyword>
<dbReference type="GO" id="GO:0004252">
    <property type="term" value="F:serine-type endopeptidase activity"/>
    <property type="evidence" value="ECO:0007669"/>
    <property type="project" value="InterPro"/>
</dbReference>
<keyword evidence="4" id="KW-0378">Hydrolase</keyword>
<evidence type="ECO:0000313" key="10">
    <source>
        <dbReference type="EMBL" id="HER95975.1"/>
    </source>
</evidence>
<dbReference type="InterPro" id="IPR051201">
    <property type="entry name" value="Chloro_Bact_Ser_Proteases"/>
</dbReference>
<keyword evidence="3" id="KW-0677">Repeat</keyword>
<dbReference type="PRINTS" id="PR00834">
    <property type="entry name" value="PROTEASES2C"/>
</dbReference>
<dbReference type="PANTHER" id="PTHR43343:SF3">
    <property type="entry name" value="PROTEASE DO-LIKE 8, CHLOROPLASTIC"/>
    <property type="match status" value="1"/>
</dbReference>
<comment type="caution">
    <text evidence="10">The sequence shown here is derived from an EMBL/GenBank/DDBJ whole genome shotgun (WGS) entry which is preliminary data.</text>
</comment>
<dbReference type="InterPro" id="IPR001940">
    <property type="entry name" value="Peptidase_S1C"/>
</dbReference>